<comment type="caution">
    <text evidence="3">The sequence shown here is derived from an EMBL/GenBank/DDBJ whole genome shotgun (WGS) entry which is preliminary data.</text>
</comment>
<sequence>MSNELVKYQPELNTIPLRKFSPTEMNLFFSIVSRMRDKGDQTVRFSFDQLKDLSNYKPTANRRFIDDLKRTYNHLMDLRFGSQSKSGLSFE</sequence>
<dbReference type="AlphaFoldDB" id="A0A5P0ZSN4"/>
<evidence type="ECO:0000313" key="4">
    <source>
        <dbReference type="Proteomes" id="UP000414364"/>
    </source>
</evidence>
<feature type="non-terminal residue" evidence="3">
    <location>
        <position position="91"/>
    </location>
</feature>
<dbReference type="GO" id="GO:0006270">
    <property type="term" value="P:DNA replication initiation"/>
    <property type="evidence" value="ECO:0007669"/>
    <property type="project" value="InterPro"/>
</dbReference>
<organism evidence="3 4">
    <name type="scientific">Companilactobacillus halodurans</name>
    <dbReference type="NCBI Taxonomy" id="2584183"/>
    <lineage>
        <taxon>Bacteria</taxon>
        <taxon>Bacillati</taxon>
        <taxon>Bacillota</taxon>
        <taxon>Bacilli</taxon>
        <taxon>Lactobacillales</taxon>
        <taxon>Lactobacillaceae</taxon>
        <taxon>Companilactobacillus</taxon>
    </lineage>
</organism>
<reference evidence="3 4" key="1">
    <citation type="journal article" date="2019" name="Syst. Appl. Microbiol.">
        <title>Polyphasic characterization of two novel Lactobacillus spp. isolated from blown salami packages: Description of Lactobacillus halodurans sp. nov. and Lactobacillus salsicarnum sp. nov.</title>
        <authorList>
            <person name="Schuster J.A."/>
            <person name="Klingl A."/>
            <person name="Vogel R.F."/>
            <person name="Ehrmann M.A."/>
        </authorList>
    </citation>
    <scope>NUCLEOTIDE SEQUENCE [LARGE SCALE GENOMIC DNA]</scope>
    <source>
        <strain evidence="3 4">TMW 1.2172</strain>
    </source>
</reference>
<dbReference type="InterPro" id="IPR000525">
    <property type="entry name" value="Initiator_Rep_WH1"/>
</dbReference>
<proteinExistence type="inferred from homology"/>
<dbReference type="GO" id="GO:0003887">
    <property type="term" value="F:DNA-directed DNA polymerase activity"/>
    <property type="evidence" value="ECO:0007669"/>
    <property type="project" value="InterPro"/>
</dbReference>
<feature type="domain" description="Initiator Rep protein WH1" evidence="2">
    <location>
        <begin position="6"/>
        <end position="75"/>
    </location>
</feature>
<dbReference type="RefSeq" id="WP_153387031.1">
    <property type="nucleotide sequence ID" value="NZ_VDFP01000136.1"/>
</dbReference>
<name>A0A5P0ZSN4_9LACO</name>
<comment type="similarity">
    <text evidence="1">Belongs to the initiator RepB protein family.</text>
</comment>
<gene>
    <name evidence="3" type="ORF">FHL06_13035</name>
</gene>
<evidence type="ECO:0000256" key="1">
    <source>
        <dbReference type="ARBA" id="ARBA00038283"/>
    </source>
</evidence>
<dbReference type="EMBL" id="VDFP01000136">
    <property type="protein sequence ID" value="MQS77237.1"/>
    <property type="molecule type" value="Genomic_DNA"/>
</dbReference>
<dbReference type="Proteomes" id="UP000414364">
    <property type="component" value="Unassembled WGS sequence"/>
</dbReference>
<accession>A0A5P0ZSN4</accession>
<dbReference type="Pfam" id="PF01051">
    <property type="entry name" value="Rep3_N"/>
    <property type="match status" value="1"/>
</dbReference>
<protein>
    <submittedName>
        <fullName evidence="3">Replication initiation protein</fullName>
    </submittedName>
</protein>
<evidence type="ECO:0000259" key="2">
    <source>
        <dbReference type="Pfam" id="PF01051"/>
    </source>
</evidence>
<evidence type="ECO:0000313" key="3">
    <source>
        <dbReference type="EMBL" id="MQS77237.1"/>
    </source>
</evidence>